<dbReference type="Gene3D" id="1.10.630.10">
    <property type="entry name" value="Cytochrome P450"/>
    <property type="match status" value="1"/>
</dbReference>
<proteinExistence type="inferred from homology"/>
<reference evidence="2 3" key="1">
    <citation type="journal article" date="2024" name="Curr. Microbiol.">
        <title>Luteibacter sahnii sp. nov., A Novel Yellow-Colored Xanthomonadin Pigment Producing Probiotic Bacterium from Healthy Rice Seed Microbiome.</title>
        <authorList>
            <person name="Jaiswal G."/>
            <person name="Rana R."/>
            <person name="Nayak P.K."/>
            <person name="Chouhan R."/>
            <person name="Gandhi S.G."/>
            <person name="Patel H.K."/>
            <person name="Patil P.B."/>
        </authorList>
    </citation>
    <scope>NUCLEOTIDE SEQUENCE [LARGE SCALE GENOMIC DNA]</scope>
    <source>
        <strain evidence="2 3">PPL201</strain>
    </source>
</reference>
<gene>
    <name evidence="2" type="ORF">P3W24_04585</name>
</gene>
<evidence type="ECO:0000313" key="3">
    <source>
        <dbReference type="Proteomes" id="UP001528850"/>
    </source>
</evidence>
<sequence>MTHRAVATKRTVFAPRLQALLDEHRGEDLFRLDHDTIGVACPELIDRLLSARYATEFERPTFKPLHGRSIQRADATRWMQAIGRDVRAALKAPLPMPANLAGEWPQTGHDYLRDLLLGHDPERLRVLMSRVLELTPKLTWSVIAVGAIWPFRLDEKASVVAGMPAAADGYHDRRYAMGLYRRTVAPVCFTISTLVANALWLGSPFEDDTPNDHILYEAMRLLPPSWNILRNASPEFPSIDPRIRATDDILILPLLSHRDPAHWDDPDIFRPERWNTLDPDRYAPYLPFGHRAERCWGRHMVMPLASMLLDLLRRERLAVDKAQTEATVPLAGLLGVSEVRVTRRAA</sequence>
<dbReference type="RefSeq" id="WP_320550392.1">
    <property type="nucleotide sequence ID" value="NZ_JAQLOK010000002.1"/>
</dbReference>
<comment type="similarity">
    <text evidence="1">Belongs to the cytochrome P450 family.</text>
</comment>
<name>A0ABT6B822_9GAMM</name>
<organism evidence="2 3">
    <name type="scientific">Luteibacter sahnii</name>
    <dbReference type="NCBI Taxonomy" id="3021977"/>
    <lineage>
        <taxon>Bacteria</taxon>
        <taxon>Pseudomonadati</taxon>
        <taxon>Pseudomonadota</taxon>
        <taxon>Gammaproteobacteria</taxon>
        <taxon>Lysobacterales</taxon>
        <taxon>Rhodanobacteraceae</taxon>
        <taxon>Luteibacter</taxon>
    </lineage>
</organism>
<dbReference type="Proteomes" id="UP001528850">
    <property type="component" value="Unassembled WGS sequence"/>
</dbReference>
<comment type="caution">
    <text evidence="2">The sequence shown here is derived from an EMBL/GenBank/DDBJ whole genome shotgun (WGS) entry which is preliminary data.</text>
</comment>
<dbReference type="PANTHER" id="PTHR24305:SF166">
    <property type="entry name" value="CYTOCHROME P450 12A4, MITOCHONDRIAL-RELATED"/>
    <property type="match status" value="1"/>
</dbReference>
<dbReference type="Pfam" id="PF00067">
    <property type="entry name" value="p450"/>
    <property type="match status" value="1"/>
</dbReference>
<evidence type="ECO:0000313" key="2">
    <source>
        <dbReference type="EMBL" id="MDF4024240.1"/>
    </source>
</evidence>
<protein>
    <submittedName>
        <fullName evidence="2">Cytochrome P450</fullName>
    </submittedName>
</protein>
<evidence type="ECO:0000256" key="1">
    <source>
        <dbReference type="ARBA" id="ARBA00010617"/>
    </source>
</evidence>
<dbReference type="InterPro" id="IPR050121">
    <property type="entry name" value="Cytochrome_P450_monoxygenase"/>
</dbReference>
<dbReference type="SUPFAM" id="SSF48264">
    <property type="entry name" value="Cytochrome P450"/>
    <property type="match status" value="1"/>
</dbReference>
<dbReference type="EMBL" id="JARJJS010000001">
    <property type="protein sequence ID" value="MDF4024240.1"/>
    <property type="molecule type" value="Genomic_DNA"/>
</dbReference>
<dbReference type="InterPro" id="IPR036396">
    <property type="entry name" value="Cyt_P450_sf"/>
</dbReference>
<accession>A0ABT6B822</accession>
<dbReference type="InterPro" id="IPR001128">
    <property type="entry name" value="Cyt_P450"/>
</dbReference>
<dbReference type="PANTHER" id="PTHR24305">
    <property type="entry name" value="CYTOCHROME P450"/>
    <property type="match status" value="1"/>
</dbReference>
<keyword evidence="3" id="KW-1185">Reference proteome</keyword>